<dbReference type="InterPro" id="IPR003718">
    <property type="entry name" value="OsmC/Ohr_fam"/>
</dbReference>
<organism evidence="1 2">
    <name type="scientific">Pseudonocardia benzenivorans</name>
    <dbReference type="NCBI Taxonomy" id="228005"/>
    <lineage>
        <taxon>Bacteria</taxon>
        <taxon>Bacillati</taxon>
        <taxon>Actinomycetota</taxon>
        <taxon>Actinomycetes</taxon>
        <taxon>Pseudonocardiales</taxon>
        <taxon>Pseudonocardiaceae</taxon>
        <taxon>Pseudonocardia</taxon>
    </lineage>
</organism>
<dbReference type="RefSeq" id="WP_346091777.1">
    <property type="nucleotide sequence ID" value="NZ_BAABKS010000039.1"/>
</dbReference>
<accession>A0ABW3VN67</accession>
<dbReference type="InterPro" id="IPR052924">
    <property type="entry name" value="OsmC/Ohr_hydroprdx_reductase"/>
</dbReference>
<dbReference type="PANTHER" id="PTHR35368:SF1">
    <property type="entry name" value="HYDROPEROXIDE REDUCTASE"/>
    <property type="match status" value="1"/>
</dbReference>
<dbReference type="Pfam" id="PF02566">
    <property type="entry name" value="OsmC"/>
    <property type="match status" value="1"/>
</dbReference>
<dbReference type="InterPro" id="IPR036102">
    <property type="entry name" value="OsmC/Ohrsf"/>
</dbReference>
<dbReference type="EMBL" id="JBHTMB010000205">
    <property type="protein sequence ID" value="MFD1236113.1"/>
    <property type="molecule type" value="Genomic_DNA"/>
</dbReference>
<dbReference type="Proteomes" id="UP001597182">
    <property type="component" value="Unassembled WGS sequence"/>
</dbReference>
<name>A0ABW3VN67_9PSEU</name>
<evidence type="ECO:0000313" key="1">
    <source>
        <dbReference type="EMBL" id="MFD1236113.1"/>
    </source>
</evidence>
<comment type="caution">
    <text evidence="1">The sequence shown here is derived from an EMBL/GenBank/DDBJ whole genome shotgun (WGS) entry which is preliminary data.</text>
</comment>
<keyword evidence="2" id="KW-1185">Reference proteome</keyword>
<protein>
    <submittedName>
        <fullName evidence="1">OsmC family protein</fullName>
        <ecNumber evidence="1">1.11.1.-</ecNumber>
    </submittedName>
</protein>
<keyword evidence="1" id="KW-0560">Oxidoreductase</keyword>
<proteinExistence type="predicted"/>
<dbReference type="EC" id="1.11.1.-" evidence="1"/>
<dbReference type="SUPFAM" id="SSF82784">
    <property type="entry name" value="OsmC-like"/>
    <property type="match status" value="1"/>
</dbReference>
<dbReference type="PANTHER" id="PTHR35368">
    <property type="entry name" value="HYDROPEROXIDE REDUCTASE"/>
    <property type="match status" value="1"/>
</dbReference>
<keyword evidence="1" id="KW-0575">Peroxidase</keyword>
<gene>
    <name evidence="1" type="ORF">ACFQ34_22710</name>
</gene>
<dbReference type="GO" id="GO:0004601">
    <property type="term" value="F:peroxidase activity"/>
    <property type="evidence" value="ECO:0007669"/>
    <property type="project" value="UniProtKB-KW"/>
</dbReference>
<dbReference type="InterPro" id="IPR015946">
    <property type="entry name" value="KH_dom-like_a/b"/>
</dbReference>
<dbReference type="Gene3D" id="3.30.300.20">
    <property type="match status" value="1"/>
</dbReference>
<reference evidence="2" key="1">
    <citation type="journal article" date="2019" name="Int. J. Syst. Evol. Microbiol.">
        <title>The Global Catalogue of Microorganisms (GCM) 10K type strain sequencing project: providing services to taxonomists for standard genome sequencing and annotation.</title>
        <authorList>
            <consortium name="The Broad Institute Genomics Platform"/>
            <consortium name="The Broad Institute Genome Sequencing Center for Infectious Disease"/>
            <person name="Wu L."/>
            <person name="Ma J."/>
        </authorList>
    </citation>
    <scope>NUCLEOTIDE SEQUENCE [LARGE SCALE GENOMIC DNA]</scope>
    <source>
        <strain evidence="2">CCUG 49018</strain>
    </source>
</reference>
<sequence length="159" mass="16415">MSVLTESVEKFTADPGTGRITPAVTATAANGHTRLSTGPFNFECDLPPAVGGGGTAPSPTAYLLGALAGCAVTFISSTLAPQFGVEIDELSATARCESSLAALLGVDGTDPELTGISIEITVSSQSPVDRVDAMRRAWTERCPVYLSLVRPIAVDVRFA</sequence>
<evidence type="ECO:0000313" key="2">
    <source>
        <dbReference type="Proteomes" id="UP001597182"/>
    </source>
</evidence>